<dbReference type="SUPFAM" id="SSF52317">
    <property type="entry name" value="Class I glutamine amidotransferase-like"/>
    <property type="match status" value="1"/>
</dbReference>
<sequence>MATESFSNIDLPSPLIGITGQERFGYEVDRLPPFVKPEPLEVYLAPYITSVIEAGGTPVLLSRRSNPAAVIARLDGVILAGGEDVDPRCYASTPTSHSTPFDPARDEFELALVTAAIEQRVPVLGICRGAQLINVARGGTLVAHLSASQGEAHSYGGYPGTHRSQRIQIEPHTTLFNIYGAKLGINSYHHQAVDALGNGLTRAAVALDGVTEAIEMTGRDVIGVQWHPEMFGADPLFSWLVSKAADGIVSAEKDEEVVESVTVGQ</sequence>
<accession>A0A1A3H3M4</accession>
<proteinExistence type="predicted"/>
<dbReference type="InterPro" id="IPR044668">
    <property type="entry name" value="PuuD-like"/>
</dbReference>
<evidence type="ECO:0000313" key="1">
    <source>
        <dbReference type="EMBL" id="OBJ42241.1"/>
    </source>
</evidence>
<dbReference type="GO" id="GO:0033969">
    <property type="term" value="F:gamma-glutamyl-gamma-aminobutyrate hydrolase activity"/>
    <property type="evidence" value="ECO:0007669"/>
    <property type="project" value="TreeGrafter"/>
</dbReference>
<dbReference type="InterPro" id="IPR011697">
    <property type="entry name" value="Peptidase_C26"/>
</dbReference>
<dbReference type="GO" id="GO:0006598">
    <property type="term" value="P:polyamine catabolic process"/>
    <property type="evidence" value="ECO:0007669"/>
    <property type="project" value="TreeGrafter"/>
</dbReference>
<protein>
    <submittedName>
        <fullName evidence="1">Uncharacterized protein</fullName>
    </submittedName>
</protein>
<organism evidence="1 2">
    <name type="scientific">Mycolicibacterium mucogenicum</name>
    <name type="common">Mycobacterium mucogenicum</name>
    <dbReference type="NCBI Taxonomy" id="56689"/>
    <lineage>
        <taxon>Bacteria</taxon>
        <taxon>Bacillati</taxon>
        <taxon>Actinomycetota</taxon>
        <taxon>Actinomycetes</taxon>
        <taxon>Mycobacteriales</taxon>
        <taxon>Mycobacteriaceae</taxon>
        <taxon>Mycolicibacterium</taxon>
    </lineage>
</organism>
<reference evidence="1 2" key="1">
    <citation type="submission" date="2016-06" db="EMBL/GenBank/DDBJ databases">
        <authorList>
            <person name="Kjaerup R.B."/>
            <person name="Dalgaard T.S."/>
            <person name="Juul-Madsen H.R."/>
        </authorList>
    </citation>
    <scope>NUCLEOTIDE SEQUENCE [LARGE SCALE GENOMIC DNA]</scope>
    <source>
        <strain evidence="1 2">1127319.6</strain>
    </source>
</reference>
<name>A0A1A3H3M4_MYCMU</name>
<dbReference type="GO" id="GO:0005829">
    <property type="term" value="C:cytosol"/>
    <property type="evidence" value="ECO:0007669"/>
    <property type="project" value="TreeGrafter"/>
</dbReference>
<dbReference type="PANTHER" id="PTHR43235">
    <property type="entry name" value="GLUTAMINE AMIDOTRANSFERASE PB2B2.05-RELATED"/>
    <property type="match status" value="1"/>
</dbReference>
<dbReference type="AlphaFoldDB" id="A0A1A3H3M4"/>
<evidence type="ECO:0000313" key="2">
    <source>
        <dbReference type="Proteomes" id="UP000093898"/>
    </source>
</evidence>
<dbReference type="RefSeq" id="WP_064981057.1">
    <property type="nucleotide sequence ID" value="NZ_LZLC01000107.1"/>
</dbReference>
<dbReference type="EMBL" id="LZLC01000107">
    <property type="protein sequence ID" value="OBJ42241.1"/>
    <property type="molecule type" value="Genomic_DNA"/>
</dbReference>
<dbReference type="InterPro" id="IPR029062">
    <property type="entry name" value="Class_I_gatase-like"/>
</dbReference>
<dbReference type="Gene3D" id="3.40.50.880">
    <property type="match status" value="1"/>
</dbReference>
<gene>
    <name evidence="1" type="ORF">A5630_21275</name>
</gene>
<dbReference type="CDD" id="cd01745">
    <property type="entry name" value="GATase1_2"/>
    <property type="match status" value="1"/>
</dbReference>
<dbReference type="PANTHER" id="PTHR43235:SF1">
    <property type="entry name" value="GLUTAMINE AMIDOTRANSFERASE PB2B2.05-RELATED"/>
    <property type="match status" value="1"/>
</dbReference>
<dbReference type="Pfam" id="PF07722">
    <property type="entry name" value="Peptidase_C26"/>
    <property type="match status" value="1"/>
</dbReference>
<dbReference type="PROSITE" id="PS51273">
    <property type="entry name" value="GATASE_TYPE_1"/>
    <property type="match status" value="1"/>
</dbReference>
<comment type="caution">
    <text evidence="1">The sequence shown here is derived from an EMBL/GenBank/DDBJ whole genome shotgun (WGS) entry which is preliminary data.</text>
</comment>
<dbReference type="Proteomes" id="UP000093898">
    <property type="component" value="Unassembled WGS sequence"/>
</dbReference>